<dbReference type="PANTHER" id="PTHR37489:SF1">
    <property type="entry name" value="DUF3500 DOMAIN-CONTAINING PROTEIN"/>
    <property type="match status" value="1"/>
</dbReference>
<dbReference type="EMBL" id="AP022871">
    <property type="protein sequence ID" value="BCB91325.1"/>
    <property type="molecule type" value="Genomic_DNA"/>
</dbReference>
<evidence type="ECO:0000256" key="1">
    <source>
        <dbReference type="SAM" id="MobiDB-lite"/>
    </source>
</evidence>
<dbReference type="KEGG" id="psuu:Psuf_086380"/>
<dbReference type="AlphaFoldDB" id="A0A6F8YYS8"/>
<feature type="compositionally biased region" description="Basic and acidic residues" evidence="1">
    <location>
        <begin position="353"/>
        <end position="364"/>
    </location>
</feature>
<dbReference type="Pfam" id="PF12006">
    <property type="entry name" value="DUF3500"/>
    <property type="match status" value="1"/>
</dbReference>
<reference evidence="2 3" key="2">
    <citation type="submission" date="2020-03" db="EMBL/GenBank/DDBJ databases">
        <authorList>
            <person name="Ichikawa N."/>
            <person name="Kimura A."/>
            <person name="Kitahashi Y."/>
            <person name="Uohara A."/>
        </authorList>
    </citation>
    <scope>NUCLEOTIDE SEQUENCE [LARGE SCALE GENOMIC DNA]</scope>
    <source>
        <strain evidence="2 3">NBRC 105367</strain>
    </source>
</reference>
<dbReference type="RefSeq" id="WP_197946227.1">
    <property type="nucleotide sequence ID" value="NZ_AP022871.1"/>
</dbReference>
<feature type="region of interest" description="Disordered" evidence="1">
    <location>
        <begin position="353"/>
        <end position="382"/>
    </location>
</feature>
<protein>
    <recommendedName>
        <fullName evidence="4">DUF3500 domain-containing protein</fullName>
    </recommendedName>
</protein>
<dbReference type="InterPro" id="IPR021889">
    <property type="entry name" value="DUF3500"/>
</dbReference>
<reference evidence="2 3" key="1">
    <citation type="submission" date="2020-03" db="EMBL/GenBank/DDBJ databases">
        <title>Whole genome shotgun sequence of Phytohabitans suffuscus NBRC 105367.</title>
        <authorList>
            <person name="Komaki H."/>
            <person name="Tamura T."/>
        </authorList>
    </citation>
    <scope>NUCLEOTIDE SEQUENCE [LARGE SCALE GENOMIC DNA]</scope>
    <source>
        <strain evidence="2 3">NBRC 105367</strain>
    </source>
</reference>
<proteinExistence type="predicted"/>
<dbReference type="Proteomes" id="UP000503011">
    <property type="component" value="Chromosome"/>
</dbReference>
<evidence type="ECO:0008006" key="4">
    <source>
        <dbReference type="Google" id="ProtNLM"/>
    </source>
</evidence>
<evidence type="ECO:0000313" key="2">
    <source>
        <dbReference type="EMBL" id="BCB91325.1"/>
    </source>
</evidence>
<sequence>MTGSDGRHALAARMAAAADEWLGRLRPHQRQTALWPAPRSGDARAGDRVRWFYTPTDHGGLPLGGQAPAQQALAMRLVATGLSEAGFNTVATVMGLENVLERVEDWSRDWGFERGRDPARYWLRVFGRPGRGPWGWRFGGHHVSLNYAVAGGAVVATTPCFLGADPAVSPLLGGAALRPLGGAEDLARRLVTSLDAAQLAEAVLHPRAPSDIVGGNRPYLEEGGAMLHMNDSALWRTPVADARLRQLLDDIDERAETGAGYAAADHARVALSAVPRGVPASRLRAGQRALLRGLLAAYQRRVPDEAWRGPYAEADLDFVHFAWAGPVAPGAGHYYRVQGPDVHIEYDNTQRDGNHAHSVWRDPGSDFGGDALREHRARAPHG</sequence>
<accession>A0A6F8YYS8</accession>
<organism evidence="2 3">
    <name type="scientific">Phytohabitans suffuscus</name>
    <dbReference type="NCBI Taxonomy" id="624315"/>
    <lineage>
        <taxon>Bacteria</taxon>
        <taxon>Bacillati</taxon>
        <taxon>Actinomycetota</taxon>
        <taxon>Actinomycetes</taxon>
        <taxon>Micromonosporales</taxon>
        <taxon>Micromonosporaceae</taxon>
    </lineage>
</organism>
<gene>
    <name evidence="2" type="ORF">Psuf_086380</name>
</gene>
<evidence type="ECO:0000313" key="3">
    <source>
        <dbReference type="Proteomes" id="UP000503011"/>
    </source>
</evidence>
<keyword evidence="3" id="KW-1185">Reference proteome</keyword>
<dbReference type="PANTHER" id="PTHR37489">
    <property type="entry name" value="DUF3500 DOMAIN-CONTAINING PROTEIN"/>
    <property type="match status" value="1"/>
</dbReference>
<name>A0A6F8YYS8_9ACTN</name>